<dbReference type="Proteomes" id="UP000660708">
    <property type="component" value="Unassembled WGS sequence"/>
</dbReference>
<comment type="caution">
    <text evidence="4">The sequence shown here is derived from an EMBL/GenBank/DDBJ whole genome shotgun (WGS) entry which is preliminary data.</text>
</comment>
<dbReference type="EMBL" id="AQHF01000026">
    <property type="protein sequence ID" value="MBE0347128.1"/>
    <property type="molecule type" value="Genomic_DNA"/>
</dbReference>
<name>A0A8I0MXF4_9GAMM</name>
<dbReference type="Pfam" id="PF00881">
    <property type="entry name" value="Nitroreductase"/>
    <property type="match status" value="1"/>
</dbReference>
<dbReference type="Gene3D" id="3.40.109.10">
    <property type="entry name" value="NADH Oxidase"/>
    <property type="match status" value="1"/>
</dbReference>
<protein>
    <recommendedName>
        <fullName evidence="3">Nitroreductase domain-containing protein</fullName>
    </recommendedName>
</protein>
<evidence type="ECO:0000313" key="5">
    <source>
        <dbReference type="Proteomes" id="UP000660708"/>
    </source>
</evidence>
<accession>A0A8I0MXF4</accession>
<dbReference type="InterPro" id="IPR029479">
    <property type="entry name" value="Nitroreductase"/>
</dbReference>
<proteinExistence type="inferred from homology"/>
<evidence type="ECO:0000256" key="2">
    <source>
        <dbReference type="ARBA" id="ARBA00023002"/>
    </source>
</evidence>
<dbReference type="InterPro" id="IPR000415">
    <property type="entry name" value="Nitroreductase-like"/>
</dbReference>
<keyword evidence="2" id="KW-0560">Oxidoreductase</keyword>
<organism evidence="4 5">
    <name type="scientific">Pseudoalteromonas peptidolytica F12-50-A1</name>
    <dbReference type="NCBI Taxonomy" id="1315280"/>
    <lineage>
        <taxon>Bacteria</taxon>
        <taxon>Pseudomonadati</taxon>
        <taxon>Pseudomonadota</taxon>
        <taxon>Gammaproteobacteria</taxon>
        <taxon>Alteromonadales</taxon>
        <taxon>Pseudoalteromonadaceae</taxon>
        <taxon>Pseudoalteromonas</taxon>
    </lineage>
</organism>
<evidence type="ECO:0000313" key="4">
    <source>
        <dbReference type="EMBL" id="MBE0347128.1"/>
    </source>
</evidence>
<gene>
    <name evidence="4" type="ORF">PPEP_a1526</name>
</gene>
<dbReference type="AlphaFoldDB" id="A0A8I0MXF4"/>
<dbReference type="PANTHER" id="PTHR43673">
    <property type="entry name" value="NAD(P)H NITROREDUCTASE YDGI-RELATED"/>
    <property type="match status" value="1"/>
</dbReference>
<dbReference type="PANTHER" id="PTHR43673:SF12">
    <property type="entry name" value="PROTEIN DRGA"/>
    <property type="match status" value="1"/>
</dbReference>
<dbReference type="GO" id="GO:0016491">
    <property type="term" value="F:oxidoreductase activity"/>
    <property type="evidence" value="ECO:0007669"/>
    <property type="project" value="UniProtKB-KW"/>
</dbReference>
<dbReference type="RefSeq" id="WP_125252272.1">
    <property type="nucleotide sequence ID" value="NZ_AQHF01000026.1"/>
</dbReference>
<comment type="similarity">
    <text evidence="1">Belongs to the nitroreductase family.</text>
</comment>
<evidence type="ECO:0000259" key="3">
    <source>
        <dbReference type="Pfam" id="PF00881"/>
    </source>
</evidence>
<reference evidence="4 5" key="1">
    <citation type="submission" date="2015-06" db="EMBL/GenBank/DDBJ databases">
        <title>Genome sequence of Pseudoalteromonas peptidolytica.</title>
        <authorList>
            <person name="Xie B.-B."/>
            <person name="Rong J.-C."/>
            <person name="Qin Q.-L."/>
            <person name="Zhang Y.-Z."/>
        </authorList>
    </citation>
    <scope>NUCLEOTIDE SEQUENCE [LARGE SCALE GENOMIC DNA]</scope>
    <source>
        <strain evidence="4 5">F12-50-A1</strain>
    </source>
</reference>
<evidence type="ECO:0000256" key="1">
    <source>
        <dbReference type="ARBA" id="ARBA00007118"/>
    </source>
</evidence>
<feature type="domain" description="Nitroreductase" evidence="3">
    <location>
        <begin position="91"/>
        <end position="157"/>
    </location>
</feature>
<dbReference type="SUPFAM" id="SSF55469">
    <property type="entry name" value="FMN-dependent nitroreductase-like"/>
    <property type="match status" value="1"/>
</dbReference>
<keyword evidence="5" id="KW-1185">Reference proteome</keyword>
<sequence>MNMFSNERLAVAMRERRAIKHFEPSFVIPEGDRKHILSFATELDLGFNMPPLRICRVSDMALREQIKEVGFQQPQHTGASELWVVCIDTKALSTKEAEHARTQAMFYGAAYSQALMLGAASLGYDSCPMIGFQFGPVGELISLPESYVLCNFVVMGKRKKAPLTRGSKLAIEDVLFTDELV</sequence>